<comment type="caution">
    <text evidence="1">The sequence shown here is derived from an EMBL/GenBank/DDBJ whole genome shotgun (WGS) entry which is preliminary data.</text>
</comment>
<reference evidence="1" key="1">
    <citation type="submission" date="2022-02" db="EMBL/GenBank/DDBJ databases">
        <title>Plant Genome Project.</title>
        <authorList>
            <person name="Zhang R.-G."/>
        </authorList>
    </citation>
    <scope>NUCLEOTIDE SEQUENCE</scope>
    <source>
        <strain evidence="1">AT1</strain>
    </source>
</reference>
<dbReference type="EMBL" id="CM046389">
    <property type="protein sequence ID" value="KAI8568182.1"/>
    <property type="molecule type" value="Genomic_DNA"/>
</dbReference>
<proteinExistence type="predicted"/>
<gene>
    <name evidence="1" type="ORF">RHMOL_Rhmol02G0177700</name>
</gene>
<organism evidence="1 2">
    <name type="scientific">Rhododendron molle</name>
    <name type="common">Chinese azalea</name>
    <name type="synonym">Azalea mollis</name>
    <dbReference type="NCBI Taxonomy" id="49168"/>
    <lineage>
        <taxon>Eukaryota</taxon>
        <taxon>Viridiplantae</taxon>
        <taxon>Streptophyta</taxon>
        <taxon>Embryophyta</taxon>
        <taxon>Tracheophyta</taxon>
        <taxon>Spermatophyta</taxon>
        <taxon>Magnoliopsida</taxon>
        <taxon>eudicotyledons</taxon>
        <taxon>Gunneridae</taxon>
        <taxon>Pentapetalae</taxon>
        <taxon>asterids</taxon>
        <taxon>Ericales</taxon>
        <taxon>Ericaceae</taxon>
        <taxon>Ericoideae</taxon>
        <taxon>Rhodoreae</taxon>
        <taxon>Rhododendron</taxon>
    </lineage>
</organism>
<evidence type="ECO:0000313" key="1">
    <source>
        <dbReference type="EMBL" id="KAI8568182.1"/>
    </source>
</evidence>
<accession>A0ACC0PU40</accession>
<name>A0ACC0PU40_RHOML</name>
<evidence type="ECO:0000313" key="2">
    <source>
        <dbReference type="Proteomes" id="UP001062846"/>
    </source>
</evidence>
<protein>
    <submittedName>
        <fullName evidence="1">Uncharacterized protein</fullName>
    </submittedName>
</protein>
<keyword evidence="2" id="KW-1185">Reference proteome</keyword>
<dbReference type="Proteomes" id="UP001062846">
    <property type="component" value="Chromosome 2"/>
</dbReference>
<sequence>MESSKSTSSAESYCLVESNSSHRRVEPQISKAIRFLARSYRTNGSGPDPEGVEGIDYPVRVTPLQIVGPDPNIISIDEE</sequence>